<dbReference type="OMA" id="LRMCKEL"/>
<protein>
    <submittedName>
        <fullName evidence="2">GH19844</fullName>
    </submittedName>
</protein>
<dbReference type="Proteomes" id="UP000001070">
    <property type="component" value="Unassembled WGS sequence"/>
</dbReference>
<feature type="compositionally biased region" description="Low complexity" evidence="1">
    <location>
        <begin position="1404"/>
        <end position="1413"/>
    </location>
</feature>
<dbReference type="KEGG" id="dgr:6560482"/>
<name>B4J9K7_DROGR</name>
<evidence type="ECO:0000256" key="1">
    <source>
        <dbReference type="SAM" id="MobiDB-lite"/>
    </source>
</evidence>
<feature type="region of interest" description="Disordered" evidence="1">
    <location>
        <begin position="1350"/>
        <end position="1440"/>
    </location>
</feature>
<proteinExistence type="predicted"/>
<dbReference type="PhylomeDB" id="B4J9K7"/>
<reference evidence="2 3" key="1">
    <citation type="journal article" date="2007" name="Nature">
        <title>Evolution of genes and genomes on the Drosophila phylogeny.</title>
        <authorList>
            <consortium name="Drosophila 12 Genomes Consortium"/>
            <person name="Clark A.G."/>
            <person name="Eisen M.B."/>
            <person name="Smith D.R."/>
            <person name="Bergman C.M."/>
            <person name="Oliver B."/>
            <person name="Markow T.A."/>
            <person name="Kaufman T.C."/>
            <person name="Kellis M."/>
            <person name="Gelbart W."/>
            <person name="Iyer V.N."/>
            <person name="Pollard D.A."/>
            <person name="Sackton T.B."/>
            <person name="Larracuente A.M."/>
            <person name="Singh N.D."/>
            <person name="Abad J.P."/>
            <person name="Abt D.N."/>
            <person name="Adryan B."/>
            <person name="Aguade M."/>
            <person name="Akashi H."/>
            <person name="Anderson W.W."/>
            <person name="Aquadro C.F."/>
            <person name="Ardell D.H."/>
            <person name="Arguello R."/>
            <person name="Artieri C.G."/>
            <person name="Barbash D.A."/>
            <person name="Barker D."/>
            <person name="Barsanti P."/>
            <person name="Batterham P."/>
            <person name="Batzoglou S."/>
            <person name="Begun D."/>
            <person name="Bhutkar A."/>
            <person name="Blanco E."/>
            <person name="Bosak S.A."/>
            <person name="Bradley R.K."/>
            <person name="Brand A.D."/>
            <person name="Brent M.R."/>
            <person name="Brooks A.N."/>
            <person name="Brown R.H."/>
            <person name="Butlin R.K."/>
            <person name="Caggese C."/>
            <person name="Calvi B.R."/>
            <person name="Bernardo de Carvalho A."/>
            <person name="Caspi A."/>
            <person name="Castrezana S."/>
            <person name="Celniker S.E."/>
            <person name="Chang J.L."/>
            <person name="Chapple C."/>
            <person name="Chatterji S."/>
            <person name="Chinwalla A."/>
            <person name="Civetta A."/>
            <person name="Clifton S.W."/>
            <person name="Comeron J.M."/>
            <person name="Costello J.C."/>
            <person name="Coyne J.A."/>
            <person name="Daub J."/>
            <person name="David R.G."/>
            <person name="Delcher A.L."/>
            <person name="Delehaunty K."/>
            <person name="Do C.B."/>
            <person name="Ebling H."/>
            <person name="Edwards K."/>
            <person name="Eickbush T."/>
            <person name="Evans J.D."/>
            <person name="Filipski A."/>
            <person name="Findeiss S."/>
            <person name="Freyhult E."/>
            <person name="Fulton L."/>
            <person name="Fulton R."/>
            <person name="Garcia A.C."/>
            <person name="Gardiner A."/>
            <person name="Garfield D.A."/>
            <person name="Garvin B.E."/>
            <person name="Gibson G."/>
            <person name="Gilbert D."/>
            <person name="Gnerre S."/>
            <person name="Godfrey J."/>
            <person name="Good R."/>
            <person name="Gotea V."/>
            <person name="Gravely B."/>
            <person name="Greenberg A.J."/>
            <person name="Griffiths-Jones S."/>
            <person name="Gross S."/>
            <person name="Guigo R."/>
            <person name="Gustafson E.A."/>
            <person name="Haerty W."/>
            <person name="Hahn M.W."/>
            <person name="Halligan D.L."/>
            <person name="Halpern A.L."/>
            <person name="Halter G.M."/>
            <person name="Han M.V."/>
            <person name="Heger A."/>
            <person name="Hillier L."/>
            <person name="Hinrichs A.S."/>
            <person name="Holmes I."/>
            <person name="Hoskins R.A."/>
            <person name="Hubisz M.J."/>
            <person name="Hultmark D."/>
            <person name="Huntley M.A."/>
            <person name="Jaffe D.B."/>
            <person name="Jagadeeshan S."/>
            <person name="Jeck W.R."/>
            <person name="Johnson J."/>
            <person name="Jones C.D."/>
            <person name="Jordan W.C."/>
            <person name="Karpen G.H."/>
            <person name="Kataoka E."/>
            <person name="Keightley P.D."/>
            <person name="Kheradpour P."/>
            <person name="Kirkness E.F."/>
            <person name="Koerich L.B."/>
            <person name="Kristiansen K."/>
            <person name="Kudrna D."/>
            <person name="Kulathinal R.J."/>
            <person name="Kumar S."/>
            <person name="Kwok R."/>
            <person name="Lander E."/>
            <person name="Langley C.H."/>
            <person name="Lapoint R."/>
            <person name="Lazzaro B.P."/>
            <person name="Lee S.J."/>
            <person name="Levesque L."/>
            <person name="Li R."/>
            <person name="Lin C.F."/>
            <person name="Lin M.F."/>
            <person name="Lindblad-Toh K."/>
            <person name="Llopart A."/>
            <person name="Long M."/>
            <person name="Low L."/>
            <person name="Lozovsky E."/>
            <person name="Lu J."/>
            <person name="Luo M."/>
            <person name="Machado C.A."/>
            <person name="Makalowski W."/>
            <person name="Marzo M."/>
            <person name="Matsuda M."/>
            <person name="Matzkin L."/>
            <person name="McAllister B."/>
            <person name="McBride C.S."/>
            <person name="McKernan B."/>
            <person name="McKernan K."/>
            <person name="Mendez-Lago M."/>
            <person name="Minx P."/>
            <person name="Mollenhauer M.U."/>
            <person name="Montooth K."/>
            <person name="Mount S.M."/>
            <person name="Mu X."/>
            <person name="Myers E."/>
            <person name="Negre B."/>
            <person name="Newfeld S."/>
            <person name="Nielsen R."/>
            <person name="Noor M.A."/>
            <person name="O'Grady P."/>
            <person name="Pachter L."/>
            <person name="Papaceit M."/>
            <person name="Parisi M.J."/>
            <person name="Parisi M."/>
            <person name="Parts L."/>
            <person name="Pedersen J.S."/>
            <person name="Pesole G."/>
            <person name="Phillippy A.M."/>
            <person name="Ponting C.P."/>
            <person name="Pop M."/>
            <person name="Porcelli D."/>
            <person name="Powell J.R."/>
            <person name="Prohaska S."/>
            <person name="Pruitt K."/>
            <person name="Puig M."/>
            <person name="Quesneville H."/>
            <person name="Ram K.R."/>
            <person name="Rand D."/>
            <person name="Rasmussen M.D."/>
            <person name="Reed L.K."/>
            <person name="Reenan R."/>
            <person name="Reily A."/>
            <person name="Remington K.A."/>
            <person name="Rieger T.T."/>
            <person name="Ritchie M.G."/>
            <person name="Robin C."/>
            <person name="Rogers Y.H."/>
            <person name="Rohde C."/>
            <person name="Rozas J."/>
            <person name="Rubenfield M.J."/>
            <person name="Ruiz A."/>
            <person name="Russo S."/>
            <person name="Salzberg S.L."/>
            <person name="Sanchez-Gracia A."/>
            <person name="Saranga D.J."/>
            <person name="Sato H."/>
            <person name="Schaeffer S.W."/>
            <person name="Schatz M.C."/>
            <person name="Schlenke T."/>
            <person name="Schwartz R."/>
            <person name="Segarra C."/>
            <person name="Singh R.S."/>
            <person name="Sirot L."/>
            <person name="Sirota M."/>
            <person name="Sisneros N.B."/>
            <person name="Smith C.D."/>
            <person name="Smith T.F."/>
            <person name="Spieth J."/>
            <person name="Stage D.E."/>
            <person name="Stark A."/>
            <person name="Stephan W."/>
            <person name="Strausberg R.L."/>
            <person name="Strempel S."/>
            <person name="Sturgill D."/>
            <person name="Sutton G."/>
            <person name="Sutton G.G."/>
            <person name="Tao W."/>
            <person name="Teichmann S."/>
            <person name="Tobari Y.N."/>
            <person name="Tomimura Y."/>
            <person name="Tsolas J.M."/>
            <person name="Valente V.L."/>
            <person name="Venter E."/>
            <person name="Venter J.C."/>
            <person name="Vicario S."/>
            <person name="Vieira F.G."/>
            <person name="Vilella A.J."/>
            <person name="Villasante A."/>
            <person name="Walenz B."/>
            <person name="Wang J."/>
            <person name="Wasserman M."/>
            <person name="Watts T."/>
            <person name="Wilson D."/>
            <person name="Wilson R.K."/>
            <person name="Wing R.A."/>
            <person name="Wolfner M.F."/>
            <person name="Wong A."/>
            <person name="Wong G.K."/>
            <person name="Wu C.I."/>
            <person name="Wu G."/>
            <person name="Yamamoto D."/>
            <person name="Yang H.P."/>
            <person name="Yang S.P."/>
            <person name="Yorke J.A."/>
            <person name="Yoshida K."/>
            <person name="Zdobnov E."/>
            <person name="Zhang P."/>
            <person name="Zhang Y."/>
            <person name="Zimin A.V."/>
            <person name="Baldwin J."/>
            <person name="Abdouelleil A."/>
            <person name="Abdulkadir J."/>
            <person name="Abebe A."/>
            <person name="Abera B."/>
            <person name="Abreu J."/>
            <person name="Acer S.C."/>
            <person name="Aftuck L."/>
            <person name="Alexander A."/>
            <person name="An P."/>
            <person name="Anderson E."/>
            <person name="Anderson S."/>
            <person name="Arachi H."/>
            <person name="Azer M."/>
            <person name="Bachantsang P."/>
            <person name="Barry A."/>
            <person name="Bayul T."/>
            <person name="Berlin A."/>
            <person name="Bessette D."/>
            <person name="Bloom T."/>
            <person name="Blye J."/>
            <person name="Boguslavskiy L."/>
            <person name="Bonnet C."/>
            <person name="Boukhgalter B."/>
            <person name="Bourzgui I."/>
            <person name="Brown A."/>
            <person name="Cahill P."/>
            <person name="Channer S."/>
            <person name="Cheshatsang Y."/>
            <person name="Chuda L."/>
            <person name="Citroen M."/>
            <person name="Collymore A."/>
            <person name="Cooke P."/>
            <person name="Costello M."/>
            <person name="D'Aco K."/>
            <person name="Daza R."/>
            <person name="De Haan G."/>
            <person name="DeGray S."/>
            <person name="DeMaso C."/>
            <person name="Dhargay N."/>
            <person name="Dooley K."/>
            <person name="Dooley E."/>
            <person name="Doricent M."/>
            <person name="Dorje P."/>
            <person name="Dorjee K."/>
            <person name="Dupes A."/>
            <person name="Elong R."/>
            <person name="Falk J."/>
            <person name="Farina A."/>
            <person name="Faro S."/>
            <person name="Ferguson D."/>
            <person name="Fisher S."/>
            <person name="Foley C.D."/>
            <person name="Franke A."/>
            <person name="Friedrich D."/>
            <person name="Gadbois L."/>
            <person name="Gearin G."/>
            <person name="Gearin C.R."/>
            <person name="Giannoukos G."/>
            <person name="Goode T."/>
            <person name="Graham J."/>
            <person name="Grandbois E."/>
            <person name="Grewal S."/>
            <person name="Gyaltsen K."/>
            <person name="Hafez N."/>
            <person name="Hagos B."/>
            <person name="Hall J."/>
            <person name="Henson C."/>
            <person name="Hollinger A."/>
            <person name="Honan T."/>
            <person name="Huard M.D."/>
            <person name="Hughes L."/>
            <person name="Hurhula B."/>
            <person name="Husby M.E."/>
            <person name="Kamat A."/>
            <person name="Kanga B."/>
            <person name="Kashin S."/>
            <person name="Khazanovich D."/>
            <person name="Kisner P."/>
            <person name="Lance K."/>
            <person name="Lara M."/>
            <person name="Lee W."/>
            <person name="Lennon N."/>
            <person name="Letendre F."/>
            <person name="LeVine R."/>
            <person name="Lipovsky A."/>
            <person name="Liu X."/>
            <person name="Liu J."/>
            <person name="Liu S."/>
            <person name="Lokyitsang T."/>
            <person name="Lokyitsang Y."/>
            <person name="Lubonja R."/>
            <person name="Lui A."/>
            <person name="MacDonald P."/>
            <person name="Magnisalis V."/>
            <person name="Maru K."/>
            <person name="Matthews C."/>
            <person name="McCusker W."/>
            <person name="McDonough S."/>
            <person name="Mehta T."/>
            <person name="Meldrim J."/>
            <person name="Meneus L."/>
            <person name="Mihai O."/>
            <person name="Mihalev A."/>
            <person name="Mihova T."/>
            <person name="Mittelman R."/>
            <person name="Mlenga V."/>
            <person name="Montmayeur A."/>
            <person name="Mulrain L."/>
            <person name="Navidi A."/>
            <person name="Naylor J."/>
            <person name="Negash T."/>
            <person name="Nguyen T."/>
            <person name="Nguyen N."/>
            <person name="Nicol R."/>
            <person name="Norbu C."/>
            <person name="Norbu N."/>
            <person name="Novod N."/>
            <person name="O'Neill B."/>
            <person name="Osman S."/>
            <person name="Markiewicz E."/>
            <person name="Oyono O.L."/>
            <person name="Patti C."/>
            <person name="Phunkhang P."/>
            <person name="Pierre F."/>
            <person name="Priest M."/>
            <person name="Raghuraman S."/>
            <person name="Rege F."/>
            <person name="Reyes R."/>
            <person name="Rise C."/>
            <person name="Rogov P."/>
            <person name="Ross K."/>
            <person name="Ryan E."/>
            <person name="Settipalli S."/>
            <person name="Shea T."/>
            <person name="Sherpa N."/>
            <person name="Shi L."/>
            <person name="Shih D."/>
            <person name="Sparrow T."/>
            <person name="Spaulding J."/>
            <person name="Stalker J."/>
            <person name="Stange-Thomann N."/>
            <person name="Stavropoulos S."/>
            <person name="Stone C."/>
            <person name="Strader C."/>
            <person name="Tesfaye S."/>
            <person name="Thomson T."/>
            <person name="Thoulutsang Y."/>
            <person name="Thoulutsang D."/>
            <person name="Topham K."/>
            <person name="Topping I."/>
            <person name="Tsamla T."/>
            <person name="Vassiliev H."/>
            <person name="Vo A."/>
            <person name="Wangchuk T."/>
            <person name="Wangdi T."/>
            <person name="Weiand M."/>
            <person name="Wilkinson J."/>
            <person name="Wilson A."/>
            <person name="Yadav S."/>
            <person name="Young G."/>
            <person name="Yu Q."/>
            <person name="Zembek L."/>
            <person name="Zhong D."/>
            <person name="Zimmer A."/>
            <person name="Zwirko Z."/>
            <person name="Jaffe D.B."/>
            <person name="Alvarez P."/>
            <person name="Brockman W."/>
            <person name="Butler J."/>
            <person name="Chin C."/>
            <person name="Gnerre S."/>
            <person name="Grabherr M."/>
            <person name="Kleber M."/>
            <person name="Mauceli E."/>
            <person name="MacCallum I."/>
        </authorList>
    </citation>
    <scope>NUCLEOTIDE SEQUENCE [LARGE SCALE GENOMIC DNA]</scope>
    <source>
        <strain evidence="3">Tucson 15287-2541.00</strain>
    </source>
</reference>
<dbReference type="STRING" id="7222.B4J9K7"/>
<feature type="compositionally biased region" description="Low complexity" evidence="1">
    <location>
        <begin position="1267"/>
        <end position="1276"/>
    </location>
</feature>
<feature type="compositionally biased region" description="Polar residues" evidence="1">
    <location>
        <begin position="1350"/>
        <end position="1360"/>
    </location>
</feature>
<sequence>MSRDELPKQLRGKRTEVETAAKAISAQFEQIRKGGTTSVVLRYEINVLRHLCCALQDNNHKYADIYCDIAASMLPHVAPCPTKPEFWTNHVISLHFIHHSLCQEQTIKQCQRFYALINAQRCQLQGQAEYKSYMGIHIKHLYYFCQQMQKEATPEAKEQLCQAIQALGVLFEAMLHLQSQQPNIIYVELIVELNQLLGKRSSRFLKILGTLPVKYLNKLCDPLFKLIASNGLSAELLLQQFPEYLSALLALLQLDGYALQQSPMNWSIQLLRSCRELYKNQSAQNYPIQLLYYYLKLICAQETPTTAAAATASSNLKLAYIDLTKKFVHYFEQKAAAHAQEPWFIDFVLSLVRLQKQLHQVDSRLPNFNGFWQGLEGEDSAAVYAAHFALLQCLISVSMDMSSNSSSRSLAPNCSNDPNCQSVRKHCIFSLGYCATVAYSNWQPTGQATLQKAQQMSLVSIMRYAMDVAKVTKCMLPSSEELIGFIWHVTNIADKVATARQMCLVQQLLQPLQQLRPLLGKTELRQLLRRLYKASAHCSVADAELAAQLHCSYIAHMDCPSRRFNLMCVYYHKCKQEVQKCVYELHESSPLRNPLDSRQRRKLYELDMLAVLAHKKTPPMLQSLLRHRQTDYQAVLLARQMRSDKPTIQQFEELRVKLQRTGRKQKLSRLQQLVLGHASVTKLLESLEAQKMKIPIKETTEKSLEQMLIKHKILHINISSEMPLVELATAAIGAFEDFFNRADAEPLSSDEALIDWDALIDDGTATAMALSTMGYTTQADRAWLLLLRICRLLGDRFNYLRALSHFLARYTQHTLLDLPHEVLHAEQLMDELWPQLHAGHFFKRHHTTLLLCLCHLALYYARLDRISHAQLLLLHAERLRDGFEERVGKCDIVQLTLLTVRFRMCYQQRHCRLLARLPTSLQQLDTLSVSVRKFIGISSMDQGALILLLNDLVRDTTECTANRLSECPNFSSSLLQLLLQSGMVLRAVEVLISWLWTNLRMEYLDKAHSKLRLIEHFLCMQPLLESIALQEQHSKSCHLSAKTAAAAAPMDAQTQHMSELVGRMFAMQLEQQSAASVEPIRKQQQLAMTTSPRLELRPPRRNNRLKLQRYVQLDTQESHPVLRGSIQLQCVYFVVGCLHARLDFLNREHDQLDDFYALAKAWLQQDGARSNGLGHLLMLLHMYQANYLRATCRKQQAIELLTASTLQLNGSQHLQQRVDVNYRYNLLLQLRSAQLELQPPPPPAPCNKSQNPRRALKFNISPEEKTPVATAATKTGAKSKQKTTRKPAAFAIYTEDAAVASCSTSSSSSSERGNSPDRQKSTKSRSNKRLDLNACQLIIDLSDDEPQQLKISTSVTNTRLPRTRSQKATETQLASVRRIATTPKPSSSSSSSSRANAAPEETPGTASSTISTRGRIRRQPAAATPVLQADSISTRRRQRN</sequence>
<dbReference type="eggNOG" id="ENOG502T8T7">
    <property type="taxonomic scope" value="Eukaryota"/>
</dbReference>
<keyword evidence="3" id="KW-1185">Reference proteome</keyword>
<dbReference type="FunCoup" id="B4J9K7">
    <property type="interactions" value="4"/>
</dbReference>
<gene>
    <name evidence="2" type="primary">Dgri\GH19844</name>
    <name evidence="2" type="ORF">Dgri_GH19844</name>
</gene>
<accession>B4J9K7</accession>
<dbReference type="HOGENOM" id="CLU_255337_0_0_1"/>
<dbReference type="EMBL" id="CH916367">
    <property type="protein sequence ID" value="EDW02514.1"/>
    <property type="molecule type" value="Genomic_DNA"/>
</dbReference>
<feature type="region of interest" description="Disordered" evidence="1">
    <location>
        <begin position="1258"/>
        <end position="1286"/>
    </location>
</feature>
<dbReference type="OrthoDB" id="7735752at2759"/>
<feature type="compositionally biased region" description="Low complexity" evidence="1">
    <location>
        <begin position="1301"/>
        <end position="1310"/>
    </location>
</feature>
<evidence type="ECO:0000313" key="3">
    <source>
        <dbReference type="Proteomes" id="UP000001070"/>
    </source>
</evidence>
<organism evidence="3">
    <name type="scientific">Drosophila grimshawi</name>
    <name type="common">Hawaiian fruit fly</name>
    <name type="synonym">Idiomyia grimshawi</name>
    <dbReference type="NCBI Taxonomy" id="7222"/>
    <lineage>
        <taxon>Eukaryota</taxon>
        <taxon>Metazoa</taxon>
        <taxon>Ecdysozoa</taxon>
        <taxon>Arthropoda</taxon>
        <taxon>Hexapoda</taxon>
        <taxon>Insecta</taxon>
        <taxon>Pterygota</taxon>
        <taxon>Neoptera</taxon>
        <taxon>Endopterygota</taxon>
        <taxon>Diptera</taxon>
        <taxon>Brachycera</taxon>
        <taxon>Muscomorpha</taxon>
        <taxon>Ephydroidea</taxon>
        <taxon>Drosophilidae</taxon>
        <taxon>Drosophila</taxon>
        <taxon>Hawaiian Drosophila</taxon>
    </lineage>
</organism>
<feature type="region of interest" description="Disordered" evidence="1">
    <location>
        <begin position="1301"/>
        <end position="1328"/>
    </location>
</feature>
<evidence type="ECO:0000313" key="2">
    <source>
        <dbReference type="EMBL" id="EDW02514.1"/>
    </source>
</evidence>
<dbReference type="InParanoid" id="B4J9K7"/>